<reference evidence="2" key="2">
    <citation type="submission" date="2023-04" db="EMBL/GenBank/DDBJ databases">
        <authorList>
            <person name="Bu L."/>
            <person name="Lu L."/>
            <person name="Laidemitt M.R."/>
            <person name="Zhang S.M."/>
            <person name="Mutuku M."/>
            <person name="Mkoji G."/>
            <person name="Steinauer M."/>
            <person name="Loker E.S."/>
        </authorList>
    </citation>
    <scope>NUCLEOTIDE SEQUENCE</scope>
    <source>
        <strain evidence="2">KasaAsao</strain>
        <tissue evidence="2">Whole Snail</tissue>
    </source>
</reference>
<dbReference type="SUPFAM" id="SSF53448">
    <property type="entry name" value="Nucleotide-diphospho-sugar transferases"/>
    <property type="match status" value="1"/>
</dbReference>
<feature type="transmembrane region" description="Helical" evidence="1">
    <location>
        <begin position="6"/>
        <end position="26"/>
    </location>
</feature>
<keyword evidence="1" id="KW-1133">Transmembrane helix</keyword>
<evidence type="ECO:0000313" key="3">
    <source>
        <dbReference type="Proteomes" id="UP001233172"/>
    </source>
</evidence>
<organism evidence="2 3">
    <name type="scientific">Biomphalaria pfeifferi</name>
    <name type="common">Bloodfluke planorb</name>
    <name type="synonym">Freshwater snail</name>
    <dbReference type="NCBI Taxonomy" id="112525"/>
    <lineage>
        <taxon>Eukaryota</taxon>
        <taxon>Metazoa</taxon>
        <taxon>Spiralia</taxon>
        <taxon>Lophotrochozoa</taxon>
        <taxon>Mollusca</taxon>
        <taxon>Gastropoda</taxon>
        <taxon>Heterobranchia</taxon>
        <taxon>Euthyneura</taxon>
        <taxon>Panpulmonata</taxon>
        <taxon>Hygrophila</taxon>
        <taxon>Lymnaeoidea</taxon>
        <taxon>Planorbidae</taxon>
        <taxon>Biomphalaria</taxon>
    </lineage>
</organism>
<dbReference type="InterPro" id="IPR007577">
    <property type="entry name" value="GlycoTrfase_DXD_sugar-bd_CS"/>
</dbReference>
<dbReference type="Pfam" id="PF04488">
    <property type="entry name" value="Gly_transf_sug"/>
    <property type="match status" value="1"/>
</dbReference>
<keyword evidence="1" id="KW-0472">Membrane</keyword>
<evidence type="ECO:0008006" key="4">
    <source>
        <dbReference type="Google" id="ProtNLM"/>
    </source>
</evidence>
<dbReference type="Proteomes" id="UP001233172">
    <property type="component" value="Unassembled WGS sequence"/>
</dbReference>
<dbReference type="Gene3D" id="3.90.550.20">
    <property type="match status" value="1"/>
</dbReference>
<dbReference type="InterPro" id="IPR029044">
    <property type="entry name" value="Nucleotide-diphossugar_trans"/>
</dbReference>
<evidence type="ECO:0000313" key="2">
    <source>
        <dbReference type="EMBL" id="KAK0049710.1"/>
    </source>
</evidence>
<accession>A0AAD8BAE1</accession>
<protein>
    <recommendedName>
        <fullName evidence="4">Alpha 1,4-glycosyltransferase domain-containing protein</fullName>
    </recommendedName>
</protein>
<dbReference type="EMBL" id="JASAOG010000123">
    <property type="protein sequence ID" value="KAK0049710.1"/>
    <property type="molecule type" value="Genomic_DNA"/>
</dbReference>
<dbReference type="PANTHER" id="PTHR46830">
    <property type="entry name" value="TRANSFERASE, PUTATIVE-RELATED"/>
    <property type="match status" value="1"/>
</dbReference>
<dbReference type="AlphaFoldDB" id="A0AAD8BAE1"/>
<comment type="caution">
    <text evidence="2">The sequence shown here is derived from an EMBL/GenBank/DDBJ whole genome shotgun (WGS) entry which is preliminary data.</text>
</comment>
<evidence type="ECO:0000256" key="1">
    <source>
        <dbReference type="SAM" id="Phobius"/>
    </source>
</evidence>
<keyword evidence="3" id="KW-1185">Reference proteome</keyword>
<gene>
    <name evidence="2" type="ORF">Bpfe_020895</name>
</gene>
<proteinExistence type="predicted"/>
<dbReference type="PANTHER" id="PTHR46830:SF1">
    <property type="entry name" value="ALPHA-1,4-N-ACETYLGLUCOSAMINYLTRANSFERASE"/>
    <property type="match status" value="1"/>
</dbReference>
<reference evidence="2" key="1">
    <citation type="journal article" date="2023" name="PLoS Negl. Trop. Dis.">
        <title>A genome sequence for Biomphalaria pfeifferi, the major vector snail for the human-infecting parasite Schistosoma mansoni.</title>
        <authorList>
            <person name="Bu L."/>
            <person name="Lu L."/>
            <person name="Laidemitt M.R."/>
            <person name="Zhang S.M."/>
            <person name="Mutuku M."/>
            <person name="Mkoji G."/>
            <person name="Steinauer M."/>
            <person name="Loker E.S."/>
        </authorList>
    </citation>
    <scope>NUCLEOTIDE SEQUENCE</scope>
    <source>
        <strain evidence="2">KasaAsao</strain>
    </source>
</reference>
<sequence>MKSSVILKSLFLFFLCFTCFELTFYVKHFMPIKKITILNIKKHIFPAVNNRALLNAISNASFFKVDTKEATENCKGENDEERLRVFRELLRDIVHGSLQSVRLSPEDIPNTVHFTWCGSKKFRFADSIGFLSFVRLLRPVKIIFHYNELPKFSLYDMWFQELRQSLPQLVLRHTNKQLRCGTIDSLNFALEQLAASVGGGIYFGERAALTYIPEIWKQLDQLTYMVAGSVSSEQMIVYSKFGLINKTSTFEMYREEILNKTYHCVNLEQFNKQMEQYSQVPQFDKYIISPCLVLPEKIYPENIINVSSPFAEVARTFFYGTPRLMGAKQSQDPNDVIPAISHYISLAKDNKSVEWTFSHYMSVLSALYVGGFERVYVHGDQVPVGKWWRRLQTENVTFVFIENIETVYQQKVRVLAHQSDILRSLILMKYGGAYQDRDVIWGNPVSEEIRKYPTLMSYDWPDYGEWPRAINMGVLMSRAKSPFLYTFLDTFWLEKDADWGYNGILMPYKVFELNPESVYIYEQLQIICYINICHPTWHPDYIRSYSDSKKPTGNFSLNEPLAYHFTYPKPDPSLVSFDTIRNGTNIAAQIAQKTIKAVEKAGKFYLLK</sequence>
<name>A0AAD8BAE1_BIOPF</name>
<keyword evidence="1" id="KW-0812">Transmembrane</keyword>